<dbReference type="InterPro" id="IPR049701">
    <property type="entry name" value="HVO_2523-like"/>
</dbReference>
<reference evidence="1" key="1">
    <citation type="submission" date="2021-03" db="EMBL/GenBank/DDBJ databases">
        <title>Genomic Encyclopedia of Type Strains, Phase IV (KMG-IV): sequencing the most valuable type-strain genomes for metagenomic binning, comparative biology and taxonomic classification.</title>
        <authorList>
            <person name="Goeker M."/>
        </authorList>
    </citation>
    <scope>NUCLEOTIDE SEQUENCE</scope>
    <source>
        <strain evidence="1">DSM 23564</strain>
    </source>
</reference>
<proteinExistence type="predicted"/>
<dbReference type="NCBIfam" id="NF041914">
    <property type="entry name" value="HVO_2523"/>
    <property type="match status" value="1"/>
</dbReference>
<gene>
    <name evidence="1" type="ORF">J2751_000767</name>
</gene>
<dbReference type="RefSeq" id="WP_209483319.1">
    <property type="nucleotide sequence ID" value="NZ_JAGGKQ010000004.1"/>
</dbReference>
<evidence type="ECO:0000313" key="2">
    <source>
        <dbReference type="Proteomes" id="UP000823588"/>
    </source>
</evidence>
<dbReference type="AlphaFoldDB" id="A0A8T4GDP6"/>
<comment type="caution">
    <text evidence="1">The sequence shown here is derived from an EMBL/GenBank/DDBJ whole genome shotgun (WGS) entry which is preliminary data.</text>
</comment>
<accession>A0A8T4GDP6</accession>
<dbReference type="EMBL" id="JAGGKQ010000004">
    <property type="protein sequence ID" value="MBP1921770.1"/>
    <property type="molecule type" value="Genomic_DNA"/>
</dbReference>
<dbReference type="Proteomes" id="UP000823588">
    <property type="component" value="Unassembled WGS sequence"/>
</dbReference>
<dbReference type="OrthoDB" id="185717at2157"/>
<protein>
    <submittedName>
        <fullName evidence="1">Uncharacterized Zn finger protein (UPF0148 family)</fullName>
    </submittedName>
</protein>
<name>A0A8T4GDP6_9EURY</name>
<sequence length="47" mass="5149">MSDTSEGADADHGGRPCPRCGTAMDHRHCKYVCPVHGVVYDCSDTFY</sequence>
<keyword evidence="2" id="KW-1185">Reference proteome</keyword>
<evidence type="ECO:0000313" key="1">
    <source>
        <dbReference type="EMBL" id="MBP1921770.1"/>
    </source>
</evidence>
<organism evidence="1 2">
    <name type="scientific">Halorubrum alkaliphilum</name>
    <dbReference type="NCBI Taxonomy" id="261290"/>
    <lineage>
        <taxon>Archaea</taxon>
        <taxon>Methanobacteriati</taxon>
        <taxon>Methanobacteriota</taxon>
        <taxon>Stenosarchaea group</taxon>
        <taxon>Halobacteria</taxon>
        <taxon>Halobacteriales</taxon>
        <taxon>Haloferacaceae</taxon>
        <taxon>Halorubrum</taxon>
    </lineage>
</organism>